<reference evidence="2" key="1">
    <citation type="submission" date="2014-12" db="EMBL/GenBank/DDBJ databases">
        <title>Insight into the proteome of Arion vulgaris.</title>
        <authorList>
            <person name="Aradska J."/>
            <person name="Bulat T."/>
            <person name="Smidak R."/>
            <person name="Sarate P."/>
            <person name="Gangsoo J."/>
            <person name="Sialana F."/>
            <person name="Bilban M."/>
            <person name="Lubec G."/>
        </authorList>
    </citation>
    <scope>NUCLEOTIDE SEQUENCE</scope>
    <source>
        <tissue evidence="2">Skin</tissue>
    </source>
</reference>
<dbReference type="AlphaFoldDB" id="A0A0B7ATK2"/>
<feature type="region of interest" description="Disordered" evidence="1">
    <location>
        <begin position="62"/>
        <end position="85"/>
    </location>
</feature>
<evidence type="ECO:0000313" key="2">
    <source>
        <dbReference type="EMBL" id="CEK84359.1"/>
    </source>
</evidence>
<organism evidence="2">
    <name type="scientific">Arion vulgaris</name>
    <dbReference type="NCBI Taxonomy" id="1028688"/>
    <lineage>
        <taxon>Eukaryota</taxon>
        <taxon>Metazoa</taxon>
        <taxon>Spiralia</taxon>
        <taxon>Lophotrochozoa</taxon>
        <taxon>Mollusca</taxon>
        <taxon>Gastropoda</taxon>
        <taxon>Heterobranchia</taxon>
        <taxon>Euthyneura</taxon>
        <taxon>Panpulmonata</taxon>
        <taxon>Eupulmonata</taxon>
        <taxon>Stylommatophora</taxon>
        <taxon>Helicina</taxon>
        <taxon>Arionoidea</taxon>
        <taxon>Arionidae</taxon>
        <taxon>Arion</taxon>
    </lineage>
</organism>
<accession>A0A0B7ATK2</accession>
<gene>
    <name evidence="2" type="primary">ORF142278</name>
</gene>
<sequence length="85" mass="10012">MHILHNIDVKSKHRLQSTFCSTAHTTWCQRNMTLRTKHTEEAVWNPQGTSTDLQLHRANPSYSLDRTHETESKNKKQHLKTTLLY</sequence>
<feature type="compositionally biased region" description="Basic and acidic residues" evidence="1">
    <location>
        <begin position="65"/>
        <end position="74"/>
    </location>
</feature>
<evidence type="ECO:0000256" key="1">
    <source>
        <dbReference type="SAM" id="MobiDB-lite"/>
    </source>
</evidence>
<proteinExistence type="predicted"/>
<protein>
    <submittedName>
        <fullName evidence="2">Uncharacterized protein</fullName>
    </submittedName>
</protein>
<dbReference type="EMBL" id="HACG01037494">
    <property type="protein sequence ID" value="CEK84359.1"/>
    <property type="molecule type" value="Transcribed_RNA"/>
</dbReference>
<name>A0A0B7ATK2_9EUPU</name>